<dbReference type="EMBL" id="CP036273">
    <property type="protein sequence ID" value="QDU20449.1"/>
    <property type="molecule type" value="Genomic_DNA"/>
</dbReference>
<evidence type="ECO:0000259" key="4">
    <source>
        <dbReference type="PROSITE" id="PS50975"/>
    </source>
</evidence>
<organism evidence="5 6">
    <name type="scientific">Urbifossiella limnaea</name>
    <dbReference type="NCBI Taxonomy" id="2528023"/>
    <lineage>
        <taxon>Bacteria</taxon>
        <taxon>Pseudomonadati</taxon>
        <taxon>Planctomycetota</taxon>
        <taxon>Planctomycetia</taxon>
        <taxon>Gemmatales</taxon>
        <taxon>Gemmataceae</taxon>
        <taxon>Urbifossiella</taxon>
    </lineage>
</organism>
<dbReference type="GO" id="GO:0046872">
    <property type="term" value="F:metal ion binding"/>
    <property type="evidence" value="ECO:0007669"/>
    <property type="project" value="InterPro"/>
</dbReference>
<dbReference type="OrthoDB" id="9813261at2"/>
<reference evidence="5 6" key="1">
    <citation type="submission" date="2019-02" db="EMBL/GenBank/DDBJ databases">
        <title>Deep-cultivation of Planctomycetes and their phenomic and genomic characterization uncovers novel biology.</title>
        <authorList>
            <person name="Wiegand S."/>
            <person name="Jogler M."/>
            <person name="Boedeker C."/>
            <person name="Pinto D."/>
            <person name="Vollmers J."/>
            <person name="Rivas-Marin E."/>
            <person name="Kohn T."/>
            <person name="Peeters S.H."/>
            <person name="Heuer A."/>
            <person name="Rast P."/>
            <person name="Oberbeckmann S."/>
            <person name="Bunk B."/>
            <person name="Jeske O."/>
            <person name="Meyerdierks A."/>
            <person name="Storesund J.E."/>
            <person name="Kallscheuer N."/>
            <person name="Luecker S."/>
            <person name="Lage O.M."/>
            <person name="Pohl T."/>
            <person name="Merkel B.J."/>
            <person name="Hornburger P."/>
            <person name="Mueller R.-W."/>
            <person name="Bruemmer F."/>
            <person name="Labrenz M."/>
            <person name="Spormann A.M."/>
            <person name="Op den Camp H."/>
            <person name="Overmann J."/>
            <person name="Amann R."/>
            <person name="Jetten M.S.M."/>
            <person name="Mascher T."/>
            <person name="Medema M.H."/>
            <person name="Devos D.P."/>
            <person name="Kaster A.-K."/>
            <person name="Ovreas L."/>
            <person name="Rohde M."/>
            <person name="Galperin M.Y."/>
            <person name="Jogler C."/>
        </authorList>
    </citation>
    <scope>NUCLEOTIDE SEQUENCE [LARGE SCALE GENOMIC DNA]</scope>
    <source>
        <strain evidence="5 6">ETA_A1</strain>
    </source>
</reference>
<dbReference type="InterPro" id="IPR011761">
    <property type="entry name" value="ATP-grasp"/>
</dbReference>
<dbReference type="RefSeq" id="WP_145238005.1">
    <property type="nucleotide sequence ID" value="NZ_CP036273.1"/>
</dbReference>
<protein>
    <submittedName>
        <fullName evidence="5">Ddl-like protein</fullName>
        <ecNumber evidence="5">6.3.2.4</ecNumber>
    </submittedName>
</protein>
<dbReference type="EC" id="6.3.2.4" evidence="5"/>
<sequence>MPPRVLVLYNEPVLPASHPDAGAEHDILDTVADTFKIIQAAGFDARKLGINHDPRPLLDEVRDHRPDAVFNLFEGIPTQPGTEVSVAALLEWLNLPFTGCPSPCLSVGRDKVRSKHLLAAAGLPTAPYLVVPEGGPIPRWRRGWPAIVKPAAQDASVGIDQGSVVNTQAELAARVEYVRKTYGGDCLVEAFVFGRELHVNVIEVAGARVPEVLPLAEIEFHDRRPGKWPVYTFTAKWDMESDEYKNAPLKAPVYIDEPLFKEVERIAVRAFRLFECRDYARLDVRLTAEGKFAVLEMNPNPYLNSLALVNGLMATNRTHEWVVTNMALAALARGGTRPAAGEVDVPVGVVTGVET</sequence>
<dbReference type="KEGG" id="uli:ETAA1_24010"/>
<name>A0A517XSG9_9BACT</name>
<proteinExistence type="inferred from homology"/>
<dbReference type="PANTHER" id="PTHR23132">
    <property type="entry name" value="D-ALANINE--D-ALANINE LIGASE"/>
    <property type="match status" value="1"/>
</dbReference>
<dbReference type="InterPro" id="IPR011095">
    <property type="entry name" value="Dala_Dala_lig_C"/>
</dbReference>
<feature type="domain" description="ATP-grasp" evidence="4">
    <location>
        <begin position="115"/>
        <end position="328"/>
    </location>
</feature>
<gene>
    <name evidence="5" type="ORF">ETAA1_24010</name>
</gene>
<dbReference type="InterPro" id="IPR013815">
    <property type="entry name" value="ATP_grasp_subdomain_1"/>
</dbReference>
<dbReference type="Pfam" id="PF07478">
    <property type="entry name" value="Dala_Dala_lig_C"/>
    <property type="match status" value="1"/>
</dbReference>
<dbReference type="SUPFAM" id="SSF56059">
    <property type="entry name" value="Glutathione synthetase ATP-binding domain-like"/>
    <property type="match status" value="1"/>
</dbReference>
<evidence type="ECO:0000256" key="1">
    <source>
        <dbReference type="ARBA" id="ARBA00010871"/>
    </source>
</evidence>
<dbReference type="Gene3D" id="3.30.470.20">
    <property type="entry name" value="ATP-grasp fold, B domain"/>
    <property type="match status" value="1"/>
</dbReference>
<accession>A0A517XSG9</accession>
<dbReference type="Gene3D" id="3.30.1490.20">
    <property type="entry name" value="ATP-grasp fold, A domain"/>
    <property type="match status" value="1"/>
</dbReference>
<keyword evidence="6" id="KW-1185">Reference proteome</keyword>
<evidence type="ECO:0000313" key="5">
    <source>
        <dbReference type="EMBL" id="QDU20449.1"/>
    </source>
</evidence>
<keyword evidence="3" id="KW-0067">ATP-binding</keyword>
<dbReference type="GO" id="GO:0008716">
    <property type="term" value="F:D-alanine-D-alanine ligase activity"/>
    <property type="evidence" value="ECO:0007669"/>
    <property type="project" value="UniProtKB-EC"/>
</dbReference>
<comment type="similarity">
    <text evidence="1">Belongs to the D-alanine--D-alanine ligase family.</text>
</comment>
<dbReference type="AlphaFoldDB" id="A0A517XSG9"/>
<dbReference type="PROSITE" id="PS50975">
    <property type="entry name" value="ATP_GRASP"/>
    <property type="match status" value="1"/>
</dbReference>
<dbReference type="GO" id="GO:0005524">
    <property type="term" value="F:ATP binding"/>
    <property type="evidence" value="ECO:0007669"/>
    <property type="project" value="UniProtKB-UniRule"/>
</dbReference>
<evidence type="ECO:0000313" key="6">
    <source>
        <dbReference type="Proteomes" id="UP000319576"/>
    </source>
</evidence>
<dbReference type="Proteomes" id="UP000319576">
    <property type="component" value="Chromosome"/>
</dbReference>
<dbReference type="Gene3D" id="3.40.50.20">
    <property type="match status" value="1"/>
</dbReference>
<keyword evidence="3" id="KW-0547">Nucleotide-binding</keyword>
<dbReference type="PANTHER" id="PTHR23132:SF23">
    <property type="entry name" value="D-ALANINE--D-ALANINE LIGASE B"/>
    <property type="match status" value="1"/>
</dbReference>
<keyword evidence="2 5" id="KW-0436">Ligase</keyword>
<evidence type="ECO:0000256" key="3">
    <source>
        <dbReference type="PROSITE-ProRule" id="PRU00409"/>
    </source>
</evidence>
<evidence type="ECO:0000256" key="2">
    <source>
        <dbReference type="ARBA" id="ARBA00022598"/>
    </source>
</evidence>